<keyword evidence="2" id="KW-1185">Reference proteome</keyword>
<evidence type="ECO:0000313" key="1">
    <source>
        <dbReference type="EMBL" id="CAG8811096.1"/>
    </source>
</evidence>
<accession>A0ACA9RVD7</accession>
<evidence type="ECO:0000313" key="2">
    <source>
        <dbReference type="Proteomes" id="UP000789920"/>
    </source>
</evidence>
<sequence length="390" mass="44731">ALLPDESMDSFTWLLTCLKKGNPTYEPGVIFSDSDPAIAAAISKTFVTAYYHLCVFHLGNNETISFNHNGQSISKTLFPEIIAVCEKYLTPHIIAEIKQQIQQALWYRCYLFDILQEHCTNDESELTDGCIEDNYDAQQMHINSILSNVSYDKIQEAWRVVRIVGSGNVHYIILLKDSSFLCTCTWPVSRGIVCRHYFAVLIESDMAIFHISLIIQRWYKDAYFNEPEDTFNNISAIRSHNNALNRPNSPSQLNQTILTNRFEQLNFIRKASGSKKPNKKFIQDRIRYGKSYGLLQTVLTLAMETETEEEVNKWCYQFIQQKKKLINTIASNLNDTALNQEQENDICSTPAQEQENSIHSVPVQEQENNIQVTNPKIISVKGRPSKRQKG</sequence>
<feature type="non-terminal residue" evidence="1">
    <location>
        <position position="1"/>
    </location>
</feature>
<comment type="caution">
    <text evidence="1">The sequence shown here is derived from an EMBL/GenBank/DDBJ whole genome shotgun (WGS) entry which is preliminary data.</text>
</comment>
<dbReference type="EMBL" id="CAJVQC010072001">
    <property type="protein sequence ID" value="CAG8811096.1"/>
    <property type="molecule type" value="Genomic_DNA"/>
</dbReference>
<reference evidence="1" key="1">
    <citation type="submission" date="2021-06" db="EMBL/GenBank/DDBJ databases">
        <authorList>
            <person name="Kallberg Y."/>
            <person name="Tangrot J."/>
            <person name="Rosling A."/>
        </authorList>
    </citation>
    <scope>NUCLEOTIDE SEQUENCE</scope>
    <source>
        <strain evidence="1">MA461A</strain>
    </source>
</reference>
<organism evidence="1 2">
    <name type="scientific">Racocetra persica</name>
    <dbReference type="NCBI Taxonomy" id="160502"/>
    <lineage>
        <taxon>Eukaryota</taxon>
        <taxon>Fungi</taxon>
        <taxon>Fungi incertae sedis</taxon>
        <taxon>Mucoromycota</taxon>
        <taxon>Glomeromycotina</taxon>
        <taxon>Glomeromycetes</taxon>
        <taxon>Diversisporales</taxon>
        <taxon>Gigasporaceae</taxon>
        <taxon>Racocetra</taxon>
    </lineage>
</organism>
<feature type="non-terminal residue" evidence="1">
    <location>
        <position position="390"/>
    </location>
</feature>
<proteinExistence type="predicted"/>
<gene>
    <name evidence="1" type="ORF">RPERSI_LOCUS23234</name>
</gene>
<name>A0ACA9RVD7_9GLOM</name>
<dbReference type="Proteomes" id="UP000789920">
    <property type="component" value="Unassembled WGS sequence"/>
</dbReference>
<protein>
    <submittedName>
        <fullName evidence="1">18921_t:CDS:1</fullName>
    </submittedName>
</protein>